<dbReference type="EMBL" id="JALLBG020000137">
    <property type="protein sequence ID" value="KAL3762309.1"/>
    <property type="molecule type" value="Genomic_DNA"/>
</dbReference>
<proteinExistence type="inferred from homology"/>
<name>A0ABD3MED8_9STRA</name>
<feature type="compositionally biased region" description="Polar residues" evidence="2">
    <location>
        <begin position="110"/>
        <end position="126"/>
    </location>
</feature>
<feature type="region of interest" description="Disordered" evidence="2">
    <location>
        <begin position="106"/>
        <end position="133"/>
    </location>
</feature>
<sequence length="133" mass="14430">MHTFNGGCKGPGDYMDLAPPSADYTSIAAKEKEIHKVCPVNLDDCKKDSGKKTPIHSFMSYADDDCMDQFTPGQVVKVQQAWETYRHKFGYSELFSVALDGFSCVGPTGEPSSSAQPTSKPTTLGSKATKKPE</sequence>
<comment type="similarity">
    <text evidence="1">Belongs to the peptidase M43B family.</text>
</comment>
<dbReference type="Proteomes" id="UP001530293">
    <property type="component" value="Unassembled WGS sequence"/>
</dbReference>
<protein>
    <submittedName>
        <fullName evidence="3">Uncharacterized protein</fullName>
    </submittedName>
</protein>
<dbReference type="AlphaFoldDB" id="A0ABD3MED8"/>
<evidence type="ECO:0000256" key="1">
    <source>
        <dbReference type="ARBA" id="ARBA00008721"/>
    </source>
</evidence>
<evidence type="ECO:0000313" key="4">
    <source>
        <dbReference type="Proteomes" id="UP001530293"/>
    </source>
</evidence>
<keyword evidence="4" id="KW-1185">Reference proteome</keyword>
<organism evidence="3 4">
    <name type="scientific">Discostella pseudostelligera</name>
    <dbReference type="NCBI Taxonomy" id="259834"/>
    <lineage>
        <taxon>Eukaryota</taxon>
        <taxon>Sar</taxon>
        <taxon>Stramenopiles</taxon>
        <taxon>Ochrophyta</taxon>
        <taxon>Bacillariophyta</taxon>
        <taxon>Coscinodiscophyceae</taxon>
        <taxon>Thalassiosirophycidae</taxon>
        <taxon>Stephanodiscales</taxon>
        <taxon>Stephanodiscaceae</taxon>
        <taxon>Discostella</taxon>
    </lineage>
</organism>
<dbReference type="InterPro" id="IPR024079">
    <property type="entry name" value="MetalloPept_cat_dom_sf"/>
</dbReference>
<comment type="caution">
    <text evidence="3">The sequence shown here is derived from an EMBL/GenBank/DDBJ whole genome shotgun (WGS) entry which is preliminary data.</text>
</comment>
<gene>
    <name evidence="3" type="ORF">ACHAWU_000956</name>
</gene>
<evidence type="ECO:0000313" key="3">
    <source>
        <dbReference type="EMBL" id="KAL3762309.1"/>
    </source>
</evidence>
<evidence type="ECO:0000256" key="2">
    <source>
        <dbReference type="SAM" id="MobiDB-lite"/>
    </source>
</evidence>
<accession>A0ABD3MED8</accession>
<dbReference type="PANTHER" id="PTHR47466:SF1">
    <property type="entry name" value="METALLOPROTEASE MEP1 (AFU_ORTHOLOGUE AFUA_1G07730)-RELATED"/>
    <property type="match status" value="1"/>
</dbReference>
<dbReference type="Gene3D" id="3.40.390.10">
    <property type="entry name" value="Collagenase (Catalytic Domain)"/>
    <property type="match status" value="1"/>
</dbReference>
<reference evidence="3 4" key="1">
    <citation type="submission" date="2024-10" db="EMBL/GenBank/DDBJ databases">
        <title>Updated reference genomes for cyclostephanoid diatoms.</title>
        <authorList>
            <person name="Roberts W.R."/>
            <person name="Alverson A.J."/>
        </authorList>
    </citation>
    <scope>NUCLEOTIDE SEQUENCE [LARGE SCALE GENOMIC DNA]</scope>
    <source>
        <strain evidence="3 4">AJA232-27</strain>
    </source>
</reference>
<dbReference type="PANTHER" id="PTHR47466">
    <property type="match status" value="1"/>
</dbReference>